<keyword evidence="3" id="KW-1185">Reference proteome</keyword>
<dbReference type="SUPFAM" id="SSF48452">
    <property type="entry name" value="TPR-like"/>
    <property type="match status" value="1"/>
</dbReference>
<accession>A0A9Q0LSZ2</accession>
<reference evidence="2" key="1">
    <citation type="submission" date="2022-10" db="EMBL/GenBank/DDBJ databases">
        <title>Novel sulphate-reducing endosymbionts in the free-living metamonad Anaeramoeba.</title>
        <authorList>
            <person name="Jerlstrom-Hultqvist J."/>
            <person name="Cepicka I."/>
            <person name="Gallot-Lavallee L."/>
            <person name="Salas-Leiva D."/>
            <person name="Curtis B.A."/>
            <person name="Zahonova K."/>
            <person name="Pipaliya S."/>
            <person name="Dacks J."/>
            <person name="Roger A.J."/>
        </authorList>
    </citation>
    <scope>NUCLEOTIDE SEQUENCE</scope>
    <source>
        <strain evidence="2">BMAN</strain>
    </source>
</reference>
<gene>
    <name evidence="2" type="ORF">M0811_05231</name>
</gene>
<proteinExistence type="predicted"/>
<organism evidence="2 3">
    <name type="scientific">Anaeramoeba ignava</name>
    <name type="common">Anaerobic marine amoeba</name>
    <dbReference type="NCBI Taxonomy" id="1746090"/>
    <lineage>
        <taxon>Eukaryota</taxon>
        <taxon>Metamonada</taxon>
        <taxon>Anaeramoebidae</taxon>
        <taxon>Anaeramoeba</taxon>
    </lineage>
</organism>
<feature type="region of interest" description="Disordered" evidence="1">
    <location>
        <begin position="1"/>
        <end position="33"/>
    </location>
</feature>
<sequence>MNSTKNKRQKQKKKRILQKKKNKIKNKIKNQNQNQIKNQNQNQNQNQNKNKNQNQNKIILSKEKIKKYLKPKSKCFKIEFNPQDFYDFNQDSYSNELQKSNLFNSNISSKKIFVKKQRRSILIQILNLLENDDTIYPLIPVPESFDHEVYFGQIPQSKNNFYAEITLKISILSTLIKGKHSSNFSVFAERAELFFQIEQYHDCICDCLRSLKLYPSIKVFQLCGQSWINLGEYLIGLPYFLTALTLDPFDKILSQKAKENLKILENKSIQKLKQNPKNEKLKDQLQRIKLSRENFEKFFKSNENEN</sequence>
<feature type="compositionally biased region" description="Basic residues" evidence="1">
    <location>
        <begin position="1"/>
        <end position="28"/>
    </location>
</feature>
<evidence type="ECO:0000313" key="3">
    <source>
        <dbReference type="Proteomes" id="UP001149090"/>
    </source>
</evidence>
<evidence type="ECO:0000256" key="1">
    <source>
        <dbReference type="SAM" id="MobiDB-lite"/>
    </source>
</evidence>
<dbReference type="InterPro" id="IPR011990">
    <property type="entry name" value="TPR-like_helical_dom_sf"/>
</dbReference>
<protein>
    <submittedName>
        <fullName evidence="2">Uncharacterized protein</fullName>
    </submittedName>
</protein>
<dbReference type="Gene3D" id="1.25.40.10">
    <property type="entry name" value="Tetratricopeptide repeat domain"/>
    <property type="match status" value="1"/>
</dbReference>
<dbReference type="Proteomes" id="UP001149090">
    <property type="component" value="Unassembled WGS sequence"/>
</dbReference>
<name>A0A9Q0LSZ2_ANAIG</name>
<evidence type="ECO:0000313" key="2">
    <source>
        <dbReference type="EMBL" id="KAJ5077974.1"/>
    </source>
</evidence>
<dbReference type="EMBL" id="JAPDFW010000055">
    <property type="protein sequence ID" value="KAJ5077974.1"/>
    <property type="molecule type" value="Genomic_DNA"/>
</dbReference>
<comment type="caution">
    <text evidence="2">The sequence shown here is derived from an EMBL/GenBank/DDBJ whole genome shotgun (WGS) entry which is preliminary data.</text>
</comment>
<dbReference type="AlphaFoldDB" id="A0A9Q0LSZ2"/>